<name>A0A8J3VR03_9ACTN</name>
<keyword evidence="2" id="KW-1185">Reference proteome</keyword>
<accession>A0A8J3VR03</accession>
<evidence type="ECO:0000313" key="1">
    <source>
        <dbReference type="EMBL" id="GIH15041.1"/>
    </source>
</evidence>
<gene>
    <name evidence="1" type="ORF">Raf01_32130</name>
</gene>
<organism evidence="1 2">
    <name type="scientific">Rugosimonospora africana</name>
    <dbReference type="NCBI Taxonomy" id="556532"/>
    <lineage>
        <taxon>Bacteria</taxon>
        <taxon>Bacillati</taxon>
        <taxon>Actinomycetota</taxon>
        <taxon>Actinomycetes</taxon>
        <taxon>Micromonosporales</taxon>
        <taxon>Micromonosporaceae</taxon>
        <taxon>Rugosimonospora</taxon>
    </lineage>
</organism>
<dbReference type="Proteomes" id="UP000642748">
    <property type="component" value="Unassembled WGS sequence"/>
</dbReference>
<proteinExistence type="predicted"/>
<reference evidence="1" key="1">
    <citation type="submission" date="2021-01" db="EMBL/GenBank/DDBJ databases">
        <title>Whole genome shotgun sequence of Rugosimonospora africana NBRC 104875.</title>
        <authorList>
            <person name="Komaki H."/>
            <person name="Tamura T."/>
        </authorList>
    </citation>
    <scope>NUCLEOTIDE SEQUENCE</scope>
    <source>
        <strain evidence="1">NBRC 104875</strain>
    </source>
</reference>
<sequence length="53" mass="5660">MWGHQYLQLAGMTSPIVETPGPGQFDARAPAQEAYLPPTVAYLRALLETGTGS</sequence>
<comment type="caution">
    <text evidence="1">The sequence shown here is derived from an EMBL/GenBank/DDBJ whole genome shotgun (WGS) entry which is preliminary data.</text>
</comment>
<dbReference type="AlphaFoldDB" id="A0A8J3VR03"/>
<dbReference type="EMBL" id="BONZ01000030">
    <property type="protein sequence ID" value="GIH15041.1"/>
    <property type="molecule type" value="Genomic_DNA"/>
</dbReference>
<evidence type="ECO:0000313" key="2">
    <source>
        <dbReference type="Proteomes" id="UP000642748"/>
    </source>
</evidence>
<protein>
    <submittedName>
        <fullName evidence="1">Uncharacterized protein</fullName>
    </submittedName>
</protein>